<proteinExistence type="predicted"/>
<feature type="transmembrane region" description="Helical" evidence="1">
    <location>
        <begin position="143"/>
        <end position="169"/>
    </location>
</feature>
<organism evidence="2 3">
    <name type="scientific">Methanogenium organophilum</name>
    <dbReference type="NCBI Taxonomy" id="2199"/>
    <lineage>
        <taxon>Archaea</taxon>
        <taxon>Methanobacteriati</taxon>
        <taxon>Methanobacteriota</taxon>
        <taxon>Stenosarchaea group</taxon>
        <taxon>Methanomicrobia</taxon>
        <taxon>Methanomicrobiales</taxon>
        <taxon>Methanomicrobiaceae</taxon>
        <taxon>Methanogenium</taxon>
    </lineage>
</organism>
<evidence type="ECO:0000256" key="1">
    <source>
        <dbReference type="SAM" id="Phobius"/>
    </source>
</evidence>
<keyword evidence="1" id="KW-0472">Membrane</keyword>
<dbReference type="RefSeq" id="WP_268187438.1">
    <property type="nucleotide sequence ID" value="NZ_CP113361.1"/>
</dbReference>
<keyword evidence="3" id="KW-1185">Reference proteome</keyword>
<evidence type="ECO:0000313" key="3">
    <source>
        <dbReference type="Proteomes" id="UP001163096"/>
    </source>
</evidence>
<keyword evidence="1" id="KW-1133">Transmembrane helix</keyword>
<evidence type="ECO:0000313" key="2">
    <source>
        <dbReference type="EMBL" id="WAI02160.1"/>
    </source>
</evidence>
<dbReference type="AlphaFoldDB" id="A0A9X9S670"/>
<dbReference type="GeneID" id="76834361"/>
<feature type="transmembrane region" description="Helical" evidence="1">
    <location>
        <begin position="105"/>
        <end position="131"/>
    </location>
</feature>
<dbReference type="KEGG" id="mou:OU421_04625"/>
<accession>A0A9X9S670</accession>
<feature type="transmembrane region" description="Helical" evidence="1">
    <location>
        <begin position="70"/>
        <end position="93"/>
    </location>
</feature>
<dbReference type="Proteomes" id="UP001163096">
    <property type="component" value="Chromosome"/>
</dbReference>
<name>A0A9X9S670_METOG</name>
<protein>
    <submittedName>
        <fullName evidence="2">Uncharacterized protein</fullName>
    </submittedName>
</protein>
<keyword evidence="1" id="KW-0812">Transmembrane</keyword>
<feature type="transmembrane region" description="Helical" evidence="1">
    <location>
        <begin position="45"/>
        <end position="64"/>
    </location>
</feature>
<dbReference type="EMBL" id="CP113361">
    <property type="protein sequence ID" value="WAI02160.1"/>
    <property type="molecule type" value="Genomic_DNA"/>
</dbReference>
<reference evidence="2" key="1">
    <citation type="submission" date="2022-11" db="EMBL/GenBank/DDBJ databases">
        <title>Complete genome sequence of Methanogenium organophilum DSM 3596.</title>
        <authorList>
            <person name="Chen S.-C."/>
            <person name="Lai S.-J."/>
            <person name="You Y.-T."/>
        </authorList>
    </citation>
    <scope>NUCLEOTIDE SEQUENCE</scope>
    <source>
        <strain evidence="2">DSM 3596</strain>
    </source>
</reference>
<feature type="transmembrane region" description="Helical" evidence="1">
    <location>
        <begin position="6"/>
        <end position="33"/>
    </location>
</feature>
<sequence>MINSASPAFILIFLVFQPGVTTAIIGAICYAALSRIPTAGWVKTGICLACAFAGAVLFAAMGNVSGTGPLYLFAVLFFIFSGPLICLSPLFILAERNDFAPYAGYPAIMAALFCAAATTGLIQILNINAFIAAGASVLAPGMLYLISFTIMAGIQVVLSAEFFMIAVAVQRRRQEIREETPTE</sequence>
<gene>
    <name evidence="2" type="ORF">OU421_04625</name>
</gene>